<name>A0A2G8KWC9_STIJA</name>
<keyword evidence="6" id="KW-0677">Repeat</keyword>
<evidence type="ECO:0000256" key="8">
    <source>
        <dbReference type="ARBA" id="ARBA00023242"/>
    </source>
</evidence>
<dbReference type="PANTHER" id="PTHR19860:SF16">
    <property type="entry name" value="DDB1- AND CUL4-ASSOCIATED FACTOR 12"/>
    <property type="match status" value="1"/>
</dbReference>
<evidence type="ECO:0000313" key="13">
    <source>
        <dbReference type="Proteomes" id="UP000230750"/>
    </source>
</evidence>
<evidence type="ECO:0000256" key="1">
    <source>
        <dbReference type="ARBA" id="ARBA00004123"/>
    </source>
</evidence>
<evidence type="ECO:0000256" key="10">
    <source>
        <dbReference type="PROSITE-ProRule" id="PRU00221"/>
    </source>
</evidence>
<evidence type="ECO:0000256" key="4">
    <source>
        <dbReference type="ARBA" id="ARBA00022490"/>
    </source>
</evidence>
<dbReference type="OrthoDB" id="9610195at2759"/>
<keyword evidence="5 10" id="KW-0853">WD repeat</keyword>
<comment type="similarity">
    <text evidence="9">Belongs to the WD repeat DCAF12 family.</text>
</comment>
<dbReference type="STRING" id="307972.A0A2G8KWC9"/>
<keyword evidence="4" id="KW-0963">Cytoplasm</keyword>
<dbReference type="InterPro" id="IPR051191">
    <property type="entry name" value="DCAF12"/>
</dbReference>
<comment type="subcellular location">
    <subcellularLocation>
        <location evidence="2">Cytoplasm</location>
    </subcellularLocation>
    <subcellularLocation>
        <location evidence="1">Nucleus</location>
    </subcellularLocation>
</comment>
<dbReference type="SMART" id="SM00320">
    <property type="entry name" value="WD40"/>
    <property type="match status" value="5"/>
</dbReference>
<evidence type="ECO:0000256" key="6">
    <source>
        <dbReference type="ARBA" id="ARBA00022737"/>
    </source>
</evidence>
<evidence type="ECO:0000313" key="12">
    <source>
        <dbReference type="EMBL" id="PIK52275.1"/>
    </source>
</evidence>
<evidence type="ECO:0000256" key="9">
    <source>
        <dbReference type="ARBA" id="ARBA00038022"/>
    </source>
</evidence>
<dbReference type="GO" id="GO:0080008">
    <property type="term" value="C:Cul4-RING E3 ubiquitin ligase complex"/>
    <property type="evidence" value="ECO:0007669"/>
    <property type="project" value="TreeGrafter"/>
</dbReference>
<dbReference type="Proteomes" id="UP000230750">
    <property type="component" value="Unassembled WGS sequence"/>
</dbReference>
<keyword evidence="7" id="KW-0833">Ubl conjugation pathway</keyword>
<comment type="caution">
    <text evidence="12">The sequence shown here is derived from an EMBL/GenBank/DDBJ whole genome shotgun (WGS) entry which is preliminary data.</text>
</comment>
<dbReference type="SUPFAM" id="SSF50978">
    <property type="entry name" value="WD40 repeat-like"/>
    <property type="match status" value="1"/>
</dbReference>
<gene>
    <name evidence="12" type="ORF">BSL78_10834</name>
</gene>
<dbReference type="InterPro" id="IPR036322">
    <property type="entry name" value="WD40_repeat_dom_sf"/>
</dbReference>
<dbReference type="EMBL" id="MRZV01000336">
    <property type="protein sequence ID" value="PIK52275.1"/>
    <property type="molecule type" value="Genomic_DNA"/>
</dbReference>
<dbReference type="AlphaFoldDB" id="A0A2G8KWC9"/>
<accession>A0A2G8KWC9</accession>
<reference evidence="12 13" key="1">
    <citation type="journal article" date="2017" name="PLoS Biol.">
        <title>The sea cucumber genome provides insights into morphological evolution and visceral regeneration.</title>
        <authorList>
            <person name="Zhang X."/>
            <person name="Sun L."/>
            <person name="Yuan J."/>
            <person name="Sun Y."/>
            <person name="Gao Y."/>
            <person name="Zhang L."/>
            <person name="Li S."/>
            <person name="Dai H."/>
            <person name="Hamel J.F."/>
            <person name="Liu C."/>
            <person name="Yu Y."/>
            <person name="Liu S."/>
            <person name="Lin W."/>
            <person name="Guo K."/>
            <person name="Jin S."/>
            <person name="Xu P."/>
            <person name="Storey K.B."/>
            <person name="Huan P."/>
            <person name="Zhang T."/>
            <person name="Zhou Y."/>
            <person name="Zhang J."/>
            <person name="Lin C."/>
            <person name="Li X."/>
            <person name="Xing L."/>
            <person name="Huo D."/>
            <person name="Sun M."/>
            <person name="Wang L."/>
            <person name="Mercier A."/>
            <person name="Li F."/>
            <person name="Yang H."/>
            <person name="Xiang J."/>
        </authorList>
    </citation>
    <scope>NUCLEOTIDE SEQUENCE [LARGE SCALE GENOMIC DNA]</scope>
    <source>
        <strain evidence="12">Shaxun</strain>
        <tissue evidence="12">Muscle</tissue>
    </source>
</reference>
<protein>
    <submittedName>
        <fullName evidence="12">Putative DDB1-and CUL4-associated factor 12</fullName>
    </submittedName>
</protein>
<keyword evidence="13" id="KW-1185">Reference proteome</keyword>
<sequence>MDRRTVEKKVSKRLARLHLKWPAQPNSIVLSLNRRSQNGFEPHLCKHLVDCFSNRRIPYLWKEHEFQLGELNKVFASQWISDDSVVMGTKCNKLIVLHVSSGRMKHIPMINGSVPYQRRHQEDEGSGIHAISINPGGSFLATGAENPNSLAVYTMPDFEPVCVGQGCHSDWIFDIKWLDDEFLVTGSRDGTIALWSIADALNCTEENGASGSSLKTIKPRCKCHSRSAEGHLHEDDHLMQKVRALEFNNSRKELASVVVSSGCVTFWDVRQFREVSCRKLHYNRESVCMAFSDSYSLYAVGSQNHVTLIDTRKGRTVAAFPTGESCSGVRSLKFQGDILSAGTGKGAIKFIDIRQSKYLVRGDKPNLSIQVGKGWLSRDFIYHSYFTDAIYHNAIYTHCYDDSGMRLFAAGGPLPSGLTGNYSGLFH</sequence>
<dbReference type="InterPro" id="IPR056151">
    <property type="entry name" value="Beta-prop_DCAF12"/>
</dbReference>
<dbReference type="Pfam" id="PF23760">
    <property type="entry name" value="Beta-prop_DCAF12"/>
    <property type="match status" value="1"/>
</dbReference>
<evidence type="ECO:0000256" key="2">
    <source>
        <dbReference type="ARBA" id="ARBA00004496"/>
    </source>
</evidence>
<keyword evidence="8" id="KW-0539">Nucleus</keyword>
<feature type="domain" description="DDB1- and CUL4-associated factor 12 beta-propeller" evidence="11">
    <location>
        <begin position="58"/>
        <end position="426"/>
    </location>
</feature>
<dbReference type="GO" id="GO:0005737">
    <property type="term" value="C:cytoplasm"/>
    <property type="evidence" value="ECO:0007669"/>
    <property type="project" value="UniProtKB-SubCell"/>
</dbReference>
<feature type="repeat" description="WD" evidence="10">
    <location>
        <begin position="165"/>
        <end position="197"/>
    </location>
</feature>
<dbReference type="InterPro" id="IPR015943">
    <property type="entry name" value="WD40/YVTN_repeat-like_dom_sf"/>
</dbReference>
<dbReference type="Gene3D" id="2.130.10.10">
    <property type="entry name" value="YVTN repeat-like/Quinoprotein amine dehydrogenase"/>
    <property type="match status" value="2"/>
</dbReference>
<dbReference type="PROSITE" id="PS50082">
    <property type="entry name" value="WD_REPEATS_2"/>
    <property type="match status" value="1"/>
</dbReference>
<dbReference type="PANTHER" id="PTHR19860">
    <property type="entry name" value="DDB1- AND CUL4-ASSOCIATED FACTOR 12-RELATED"/>
    <property type="match status" value="1"/>
</dbReference>
<evidence type="ECO:0000256" key="3">
    <source>
        <dbReference type="ARBA" id="ARBA00004906"/>
    </source>
</evidence>
<evidence type="ECO:0000256" key="7">
    <source>
        <dbReference type="ARBA" id="ARBA00022786"/>
    </source>
</evidence>
<proteinExistence type="inferred from homology"/>
<dbReference type="GO" id="GO:0005634">
    <property type="term" value="C:nucleus"/>
    <property type="evidence" value="ECO:0007669"/>
    <property type="project" value="UniProtKB-SubCell"/>
</dbReference>
<dbReference type="InterPro" id="IPR001680">
    <property type="entry name" value="WD40_rpt"/>
</dbReference>
<evidence type="ECO:0000259" key="11">
    <source>
        <dbReference type="Pfam" id="PF23760"/>
    </source>
</evidence>
<evidence type="ECO:0000256" key="5">
    <source>
        <dbReference type="ARBA" id="ARBA00022574"/>
    </source>
</evidence>
<comment type="pathway">
    <text evidence="3">Protein modification; protein ubiquitination.</text>
</comment>
<organism evidence="12 13">
    <name type="scientific">Stichopus japonicus</name>
    <name type="common">Sea cucumber</name>
    <dbReference type="NCBI Taxonomy" id="307972"/>
    <lineage>
        <taxon>Eukaryota</taxon>
        <taxon>Metazoa</taxon>
        <taxon>Echinodermata</taxon>
        <taxon>Eleutherozoa</taxon>
        <taxon>Echinozoa</taxon>
        <taxon>Holothuroidea</taxon>
        <taxon>Aspidochirotacea</taxon>
        <taxon>Aspidochirotida</taxon>
        <taxon>Stichopodidae</taxon>
        <taxon>Apostichopus</taxon>
    </lineage>
</organism>